<dbReference type="Pfam" id="PF02423">
    <property type="entry name" value="OCD_Mu_crystall"/>
    <property type="match status" value="1"/>
</dbReference>
<dbReference type="PIRSF" id="PIRSF001439">
    <property type="entry name" value="CryM"/>
    <property type="match status" value="1"/>
</dbReference>
<dbReference type="Gene3D" id="3.30.1780.10">
    <property type="entry name" value="ornithine cyclodeaminase, domain 1"/>
    <property type="match status" value="1"/>
</dbReference>
<evidence type="ECO:0000313" key="1">
    <source>
        <dbReference type="EMBL" id="MBK0420758.1"/>
    </source>
</evidence>
<organism evidence="1 2">
    <name type="scientific">Leucobacter edaphi</name>
    <dbReference type="NCBI Taxonomy" id="2796472"/>
    <lineage>
        <taxon>Bacteria</taxon>
        <taxon>Bacillati</taxon>
        <taxon>Actinomycetota</taxon>
        <taxon>Actinomycetes</taxon>
        <taxon>Micrococcales</taxon>
        <taxon>Microbacteriaceae</taxon>
        <taxon>Leucobacter</taxon>
    </lineage>
</organism>
<proteinExistence type="predicted"/>
<comment type="caution">
    <text evidence="1">The sequence shown here is derived from an EMBL/GenBank/DDBJ whole genome shotgun (WGS) entry which is preliminary data.</text>
</comment>
<keyword evidence="2" id="KW-1185">Reference proteome</keyword>
<dbReference type="RefSeq" id="WP_200130978.1">
    <property type="nucleotide sequence ID" value="NZ_JAEHOI010000002.1"/>
</dbReference>
<dbReference type="PANTHER" id="PTHR13812">
    <property type="entry name" value="KETIMINE REDUCTASE MU-CRYSTALLIN"/>
    <property type="match status" value="1"/>
</dbReference>
<gene>
    <name evidence="1" type="ORF">JD292_01505</name>
</gene>
<name>A0A934QAF8_9MICO</name>
<sequence>MTDIPYFDADQVRSILTFERAITALEDGLRAGVDPENDGPRLFSPAPDGEFLLMPAQGPEFSGLKALTVAPNNPARGLAKIQGLYALYSSDTLEPVAVMEGSSLTAIRTPAVTLMAIRHLARAALPGQEVPAQPNILIFGAGIQAVGHINAALVDFPDAQFSIVGRTQSKVDDLIAGFPELGIRDRGGDIDAAVREADIIICVTTATAPLFDGSLVKDSAIVAAAGTHGLDLRELDDALIGRSDLALEGRGSAQRENGNLATTFSEADWASENLPVNLRELVVSGIERHEGRPAVYTGVGMSWEDLLCAAAVFAEGRQHSGR</sequence>
<reference evidence="1" key="1">
    <citation type="submission" date="2020-12" db="EMBL/GenBank/DDBJ databases">
        <title>Leucobacter sp. CAS2, isolated from Chromium sludge.</title>
        <authorList>
            <person name="Xu Z."/>
        </authorList>
    </citation>
    <scope>NUCLEOTIDE SEQUENCE</scope>
    <source>
        <strain evidence="1">CSA2</strain>
    </source>
</reference>
<dbReference type="InterPro" id="IPR036291">
    <property type="entry name" value="NAD(P)-bd_dom_sf"/>
</dbReference>
<dbReference type="SUPFAM" id="SSF51735">
    <property type="entry name" value="NAD(P)-binding Rossmann-fold domains"/>
    <property type="match status" value="1"/>
</dbReference>
<evidence type="ECO:0000313" key="2">
    <source>
        <dbReference type="Proteomes" id="UP000618733"/>
    </source>
</evidence>
<dbReference type="InterPro" id="IPR023401">
    <property type="entry name" value="ODC_N"/>
</dbReference>
<dbReference type="PANTHER" id="PTHR13812:SF19">
    <property type="entry name" value="KETIMINE REDUCTASE MU-CRYSTALLIN"/>
    <property type="match status" value="1"/>
</dbReference>
<accession>A0A934QAF8</accession>
<dbReference type="InterPro" id="IPR003462">
    <property type="entry name" value="ODC_Mu_crystall"/>
</dbReference>
<dbReference type="EMBL" id="JAEHOI010000002">
    <property type="protein sequence ID" value="MBK0420758.1"/>
    <property type="molecule type" value="Genomic_DNA"/>
</dbReference>
<dbReference type="AlphaFoldDB" id="A0A934QAF8"/>
<protein>
    <submittedName>
        <fullName evidence="1">Ornithine cyclodeaminase family protein</fullName>
    </submittedName>
</protein>
<dbReference type="Proteomes" id="UP000618733">
    <property type="component" value="Unassembled WGS sequence"/>
</dbReference>
<dbReference type="GO" id="GO:0005737">
    <property type="term" value="C:cytoplasm"/>
    <property type="evidence" value="ECO:0007669"/>
    <property type="project" value="TreeGrafter"/>
</dbReference>
<dbReference type="Gene3D" id="3.40.50.720">
    <property type="entry name" value="NAD(P)-binding Rossmann-like Domain"/>
    <property type="match status" value="1"/>
</dbReference>